<evidence type="ECO:0000313" key="9">
    <source>
        <dbReference type="Proteomes" id="UP000592294"/>
    </source>
</evidence>
<dbReference type="PROSITE" id="PS51900">
    <property type="entry name" value="CB"/>
    <property type="match status" value="1"/>
</dbReference>
<evidence type="ECO:0000259" key="7">
    <source>
        <dbReference type="PROSITE" id="PS51900"/>
    </source>
</evidence>
<evidence type="ECO:0000313" key="8">
    <source>
        <dbReference type="EMBL" id="NVZ10649.1"/>
    </source>
</evidence>
<dbReference type="GO" id="GO:0003677">
    <property type="term" value="F:DNA binding"/>
    <property type="evidence" value="ECO:0007669"/>
    <property type="project" value="UniProtKB-UniRule"/>
</dbReference>
<feature type="domain" description="Tyr recombinase" evidence="6">
    <location>
        <begin position="204"/>
        <end position="407"/>
    </location>
</feature>
<dbReference type="Gene3D" id="1.10.150.130">
    <property type="match status" value="1"/>
</dbReference>
<dbReference type="PANTHER" id="PTHR30629:SF2">
    <property type="entry name" value="PROPHAGE INTEGRASE INTS-RELATED"/>
    <property type="match status" value="1"/>
</dbReference>
<dbReference type="InterPro" id="IPR013762">
    <property type="entry name" value="Integrase-like_cat_sf"/>
</dbReference>
<keyword evidence="3 5" id="KW-0238">DNA-binding</keyword>
<dbReference type="RefSeq" id="WP_176977382.1">
    <property type="nucleotide sequence ID" value="NZ_JABZEO010000011.1"/>
</dbReference>
<evidence type="ECO:0000259" key="6">
    <source>
        <dbReference type="PROSITE" id="PS51898"/>
    </source>
</evidence>
<comment type="caution">
    <text evidence="8">The sequence shown here is derived from an EMBL/GenBank/DDBJ whole genome shotgun (WGS) entry which is preliminary data.</text>
</comment>
<dbReference type="Proteomes" id="UP000592294">
    <property type="component" value="Unassembled WGS sequence"/>
</dbReference>
<feature type="domain" description="Core-binding (CB)" evidence="7">
    <location>
        <begin position="98"/>
        <end position="182"/>
    </location>
</feature>
<evidence type="ECO:0000256" key="4">
    <source>
        <dbReference type="ARBA" id="ARBA00023172"/>
    </source>
</evidence>
<dbReference type="GO" id="GO:0006310">
    <property type="term" value="P:DNA recombination"/>
    <property type="evidence" value="ECO:0007669"/>
    <property type="project" value="UniProtKB-KW"/>
</dbReference>
<dbReference type="InterPro" id="IPR025166">
    <property type="entry name" value="Integrase_DNA_bind_dom"/>
</dbReference>
<dbReference type="Gene3D" id="1.10.443.10">
    <property type="entry name" value="Intergrase catalytic core"/>
    <property type="match status" value="1"/>
</dbReference>
<dbReference type="PROSITE" id="PS51898">
    <property type="entry name" value="TYR_RECOMBINASE"/>
    <property type="match status" value="1"/>
</dbReference>
<evidence type="ECO:0000256" key="5">
    <source>
        <dbReference type="PROSITE-ProRule" id="PRU01248"/>
    </source>
</evidence>
<dbReference type="Gene3D" id="3.30.160.390">
    <property type="entry name" value="Integrase, DNA-binding domain"/>
    <property type="match status" value="1"/>
</dbReference>
<keyword evidence="4" id="KW-0233">DNA recombination</keyword>
<protein>
    <submittedName>
        <fullName evidence="8">Site-specific integrase</fullName>
    </submittedName>
</protein>
<dbReference type="InterPro" id="IPR044068">
    <property type="entry name" value="CB"/>
</dbReference>
<accession>A0A850R7H7</accession>
<dbReference type="GO" id="GO:0015074">
    <property type="term" value="P:DNA integration"/>
    <property type="evidence" value="ECO:0007669"/>
    <property type="project" value="UniProtKB-KW"/>
</dbReference>
<proteinExistence type="inferred from homology"/>
<dbReference type="AlphaFoldDB" id="A0A850R7H7"/>
<comment type="similarity">
    <text evidence="1">Belongs to the 'phage' integrase family.</text>
</comment>
<dbReference type="InterPro" id="IPR002104">
    <property type="entry name" value="Integrase_catalytic"/>
</dbReference>
<dbReference type="InterPro" id="IPR011010">
    <property type="entry name" value="DNA_brk_join_enz"/>
</dbReference>
<evidence type="ECO:0000256" key="3">
    <source>
        <dbReference type="ARBA" id="ARBA00023125"/>
    </source>
</evidence>
<dbReference type="Pfam" id="PF00589">
    <property type="entry name" value="Phage_integrase"/>
    <property type="match status" value="1"/>
</dbReference>
<dbReference type="SUPFAM" id="SSF56349">
    <property type="entry name" value="DNA breaking-rejoining enzymes"/>
    <property type="match status" value="1"/>
</dbReference>
<keyword evidence="9" id="KW-1185">Reference proteome</keyword>
<evidence type="ECO:0000256" key="1">
    <source>
        <dbReference type="ARBA" id="ARBA00008857"/>
    </source>
</evidence>
<evidence type="ECO:0000256" key="2">
    <source>
        <dbReference type="ARBA" id="ARBA00022908"/>
    </source>
</evidence>
<dbReference type="CDD" id="cd00796">
    <property type="entry name" value="INT_Rci_Hp1_C"/>
    <property type="match status" value="1"/>
</dbReference>
<dbReference type="InterPro" id="IPR010998">
    <property type="entry name" value="Integrase_recombinase_N"/>
</dbReference>
<dbReference type="Pfam" id="PF13356">
    <property type="entry name" value="Arm-DNA-bind_3"/>
    <property type="match status" value="1"/>
</dbReference>
<dbReference type="PANTHER" id="PTHR30629">
    <property type="entry name" value="PROPHAGE INTEGRASE"/>
    <property type="match status" value="1"/>
</dbReference>
<dbReference type="InterPro" id="IPR038488">
    <property type="entry name" value="Integrase_DNA-bd_sf"/>
</dbReference>
<dbReference type="InterPro" id="IPR050808">
    <property type="entry name" value="Phage_Integrase"/>
</dbReference>
<gene>
    <name evidence="8" type="ORF">HW932_15405</name>
</gene>
<dbReference type="EMBL" id="JABZEO010000011">
    <property type="protein sequence ID" value="NVZ10649.1"/>
    <property type="molecule type" value="Genomic_DNA"/>
</dbReference>
<keyword evidence="2" id="KW-0229">DNA integration</keyword>
<sequence>MRAFITQKLVDSTRKRAKAGEILKPLEIRDEDLKGFILRAQPSGHLAYIVQYARGKRLTLGDAAVLTPTQARNRAKAVLGAVAEGRDPLDAIRQAKSATAPTLREYLEDTYVEWVTVNRRSGAAQVARLKACFFAQFGEIPLDQLAPLDLENWRKRRLQQGRAVGTVNRDLNTLKSALSRALDWGIIAVHPLAKLKPGREDQNGVVRYLSGDEERRLRQALAERDTELKAARERTNEWRRQRHKDPLPEILSYGDHLTPMVLVSLHTGLRRGELFNLQWPDVDLERALLTVRGSGAKSQQTRHVPLNAEALSALQAWQKQTGATSGYVFAGRGGGRFDNTRKSWVALLETAGIEGFRWHDMRHTFASKLVMAGVDLNTVRELLGHSDLSMTLRYAHLAPEHKAAAVARLVEVGNEAGGVRA</sequence>
<organism evidence="8 9">
    <name type="scientific">Allochromatium humboldtianum</name>
    <dbReference type="NCBI Taxonomy" id="504901"/>
    <lineage>
        <taxon>Bacteria</taxon>
        <taxon>Pseudomonadati</taxon>
        <taxon>Pseudomonadota</taxon>
        <taxon>Gammaproteobacteria</taxon>
        <taxon>Chromatiales</taxon>
        <taxon>Chromatiaceae</taxon>
        <taxon>Allochromatium</taxon>
    </lineage>
</organism>
<name>A0A850R7H7_9GAMM</name>
<reference evidence="8 9" key="1">
    <citation type="submission" date="2020-06" db="EMBL/GenBank/DDBJ databases">
        <title>Whole-genome sequence of Allochromatium humboldtianum DSM 21881, type strain.</title>
        <authorList>
            <person name="Kyndt J.A."/>
            <person name="Meyer T.E."/>
        </authorList>
    </citation>
    <scope>NUCLEOTIDE SEQUENCE [LARGE SCALE GENOMIC DNA]</scope>
    <source>
        <strain evidence="8 9">DSM 21881</strain>
    </source>
</reference>